<keyword evidence="1" id="KW-0732">Signal</keyword>
<feature type="signal peptide" evidence="1">
    <location>
        <begin position="1"/>
        <end position="21"/>
    </location>
</feature>
<evidence type="ECO:0000256" key="1">
    <source>
        <dbReference type="SAM" id="SignalP"/>
    </source>
</evidence>
<name>A0A1K2HHD5_9NEIS</name>
<dbReference type="AlphaFoldDB" id="A0A1K2HHD5"/>
<dbReference type="Gene3D" id="2.60.40.10">
    <property type="entry name" value="Immunoglobulins"/>
    <property type="match status" value="4"/>
</dbReference>
<sequence length="886" mass="91079">MPTVCQYLLLSLLAMSLWACGGGGGGGTAAPVASLSISDVSPRSAPPGATLMVSGSGLNGVTLAQIGAVDAAFSRISDTSLSVVVPNSASTGSLRLSGAGSSVASSFLITVEAPTVSSLSPSAVVPGGQLTLNGSFLDQVSSVSLGTVNLPIVSQSASQLVLTVPVEALSGAPLLRTAGGLSRSSAFSVTVLTPLTVSAFSVNEGLVGSSLLLSGTGLDRISTVRFGATAATIVSQRSDQLALTVPNLTPGSYALTLIAADGQLQPSTTFRVAPAITVTSMSPGYGLAGTTVTLLGSGLDEVDGITVGGSAQTILAGRSDSQLQFNLAAGSSSGDTQLQASSQSAVSAGCFGVGAAPQGCVSRIDFVQTYSQSAGAQYQRLVAGKPAVVRAYVLGARGGSPSPGVTLVVRNGNTVLASLPMNGPSVLPDREMPYSLAQTFSATLIASQVINGLNVSVEQSGGGQGLSATPQLAGTSNMKLTLVPIRTGSQQGSAPATSDVRSALRRTLPLADTAIELSTRGVFSTNVVSSAPVSSEDWSAVLGALDDLREVEAPNRHYFGFVANASNTETAGLAYVNGPGFTRSDTGIGLDTSYFDWENTFIHEMGHNLSREHAPCGSVGADFDTNYPYANGALGSVPLYNIESVYQAGYPNSVSGAPGSLIDPAGKNDIMSYCSNADWFSDYNYHGVQSHLLTNTYPKLINQAADTELLVLRGELDGDNVRFHTPSAAFGRPRYDAGGAYTLRLTLADGSVLLQPVRSQRVADGRPGLQHFSLRLPHPGPLRKLEMLRGEQLLSQPASTAAKRSGAATATARVDWQESQGVLSLRWDAQAFPRLSVLHLGSERRVLALGLSGGQASLALYELPAGGRFEFVLAHALDAQRLQAPR</sequence>
<protein>
    <submittedName>
        <fullName evidence="3">IPT/TIG domain-containing protein</fullName>
    </submittedName>
</protein>
<dbReference type="Pfam" id="PF01833">
    <property type="entry name" value="TIG"/>
    <property type="match status" value="4"/>
</dbReference>
<dbReference type="InterPro" id="IPR002909">
    <property type="entry name" value="IPT_dom"/>
</dbReference>
<evidence type="ECO:0000313" key="4">
    <source>
        <dbReference type="Proteomes" id="UP000186513"/>
    </source>
</evidence>
<feature type="domain" description="IPT/TIG" evidence="2">
    <location>
        <begin position="196"/>
        <end position="271"/>
    </location>
</feature>
<dbReference type="InterPro" id="IPR013783">
    <property type="entry name" value="Ig-like_fold"/>
</dbReference>
<evidence type="ECO:0000313" key="3">
    <source>
        <dbReference type="EMBL" id="SFZ75698.1"/>
    </source>
</evidence>
<dbReference type="STRING" id="1121279.SAMN02745887_01692"/>
<dbReference type="SUPFAM" id="SSF55486">
    <property type="entry name" value="Metalloproteases ('zincins'), catalytic domain"/>
    <property type="match status" value="1"/>
</dbReference>
<accession>A0A1K2HHD5</accession>
<gene>
    <name evidence="3" type="ORF">SAMN02745887_01692</name>
</gene>
<feature type="domain" description="IPT/TIG" evidence="2">
    <location>
        <begin position="36"/>
        <end position="97"/>
    </location>
</feature>
<organism evidence="3 4">
    <name type="scientific">Chitinimonas taiwanensis DSM 18899</name>
    <dbReference type="NCBI Taxonomy" id="1121279"/>
    <lineage>
        <taxon>Bacteria</taxon>
        <taxon>Pseudomonadati</taxon>
        <taxon>Pseudomonadota</taxon>
        <taxon>Betaproteobacteria</taxon>
        <taxon>Neisseriales</taxon>
        <taxon>Chitinibacteraceae</taxon>
        <taxon>Chitinimonas</taxon>
    </lineage>
</organism>
<dbReference type="EMBL" id="FPKR01000006">
    <property type="protein sequence ID" value="SFZ75698.1"/>
    <property type="molecule type" value="Genomic_DNA"/>
</dbReference>
<feature type="chain" id="PRO_5012521093" evidence="1">
    <location>
        <begin position="22"/>
        <end position="886"/>
    </location>
</feature>
<dbReference type="InterPro" id="IPR014756">
    <property type="entry name" value="Ig_E-set"/>
</dbReference>
<dbReference type="RefSeq" id="WP_084658355.1">
    <property type="nucleotide sequence ID" value="NZ_FPKR01000006.1"/>
</dbReference>
<dbReference type="SUPFAM" id="SSF81296">
    <property type="entry name" value="E set domains"/>
    <property type="match status" value="4"/>
</dbReference>
<feature type="domain" description="IPT/TIG" evidence="2">
    <location>
        <begin position="114"/>
        <end position="168"/>
    </location>
</feature>
<keyword evidence="4" id="KW-1185">Reference proteome</keyword>
<dbReference type="OrthoDB" id="9126436at2"/>
<reference evidence="3 4" key="1">
    <citation type="submission" date="2016-11" db="EMBL/GenBank/DDBJ databases">
        <authorList>
            <person name="Jaros S."/>
            <person name="Januszkiewicz K."/>
            <person name="Wedrychowicz H."/>
        </authorList>
    </citation>
    <scope>NUCLEOTIDE SEQUENCE [LARGE SCALE GENOMIC DNA]</scope>
    <source>
        <strain evidence="3 4">DSM 18899</strain>
    </source>
</reference>
<feature type="domain" description="IPT/TIG" evidence="2">
    <location>
        <begin position="277"/>
        <end position="344"/>
    </location>
</feature>
<proteinExistence type="predicted"/>
<evidence type="ECO:0000259" key="2">
    <source>
        <dbReference type="Pfam" id="PF01833"/>
    </source>
</evidence>
<dbReference type="Proteomes" id="UP000186513">
    <property type="component" value="Unassembled WGS sequence"/>
</dbReference>